<dbReference type="AlphaFoldDB" id="A0A3N0GVM4"/>
<feature type="transmembrane region" description="Helical" evidence="6">
    <location>
        <begin position="112"/>
        <end position="134"/>
    </location>
</feature>
<dbReference type="InterPro" id="IPR036259">
    <property type="entry name" value="MFS_trans_sf"/>
</dbReference>
<dbReference type="Proteomes" id="UP000279994">
    <property type="component" value="Unassembled WGS sequence"/>
</dbReference>
<keyword evidence="3 6" id="KW-0812">Transmembrane</keyword>
<feature type="transmembrane region" description="Helical" evidence="6">
    <location>
        <begin position="146"/>
        <end position="170"/>
    </location>
</feature>
<feature type="transmembrane region" description="Helical" evidence="6">
    <location>
        <begin position="252"/>
        <end position="272"/>
    </location>
</feature>
<dbReference type="InterPro" id="IPR011701">
    <property type="entry name" value="MFS"/>
</dbReference>
<feature type="transmembrane region" description="Helical" evidence="6">
    <location>
        <begin position="87"/>
        <end position="106"/>
    </location>
</feature>
<feature type="transmembrane region" description="Helical" evidence="6">
    <location>
        <begin position="57"/>
        <end position="75"/>
    </location>
</feature>
<feature type="transmembrane region" description="Helical" evidence="6">
    <location>
        <begin position="552"/>
        <end position="574"/>
    </location>
</feature>
<dbReference type="SUPFAM" id="SSF103473">
    <property type="entry name" value="MFS general substrate transporter"/>
    <property type="match status" value="2"/>
</dbReference>
<feature type="transmembrane region" description="Helical" evidence="6">
    <location>
        <begin position="319"/>
        <end position="339"/>
    </location>
</feature>
<dbReference type="Pfam" id="PF07690">
    <property type="entry name" value="MFS_1"/>
    <property type="match status" value="1"/>
</dbReference>
<dbReference type="GO" id="GO:0022857">
    <property type="term" value="F:transmembrane transporter activity"/>
    <property type="evidence" value="ECO:0007669"/>
    <property type="project" value="InterPro"/>
</dbReference>
<feature type="transmembrane region" description="Helical" evidence="6">
    <location>
        <begin position="426"/>
        <end position="447"/>
    </location>
</feature>
<feature type="transmembrane region" description="Helical" evidence="6">
    <location>
        <begin position="459"/>
        <end position="479"/>
    </location>
</feature>
<sequence>MSTTGETGAQLDPVGRLLLGLAAVAVAFAAADTYVVVLALPEMMAASGLSAEQLQEGAPIISGFLLGYVGVLPLVGRIADLRGRLPVLVGSLVVFAVGSMVTASAYDLGSMVAGRVLQGIGGGGLVPATLALVADLYPPRRRGIPLGIVNGVQEFGNVVGPLYGAVVLAVGTWRDIFWINLAVGLVLAAVIRRRGRDARTLGIERRQVDWWGALLAVLALACVLLVMLQPGWIAQDVTFGTLLLPLVGSSRWLSPLAVAALLLAMLLVLRCLSASAPLLDLRGWRRLLRRVDVLGAALLALALAGVIVAFATADPAVQLFSPAGPWLLLGSAVAAYAFWRRNAAVDNPLVPAGTLRSTPAWGAMLVSFFAGSALIAALVDVPIFARITIYGESQLLAALVLVRFLVGLPIGALLGGWWTHHAPAGVVAAAGMALSCGGFLLMTRWGLDTLHNPWATVPLLMAGTGIGLAIPPVNAALLSSTHGDVHGVASALLIVARTVGKLVGISALTTIGLRVYYRKQADLPAPQDVCPGGRSRCEEFAHLLRVNGLVELHTIFLGAAVCCVVAGLAALVVFRTADTREVETHAFEGGIG</sequence>
<evidence type="ECO:0000256" key="6">
    <source>
        <dbReference type="SAM" id="Phobius"/>
    </source>
</evidence>
<gene>
    <name evidence="8" type="ORF">EFL26_07890</name>
</gene>
<evidence type="ECO:0000313" key="9">
    <source>
        <dbReference type="Proteomes" id="UP000279994"/>
    </source>
</evidence>
<evidence type="ECO:0000256" key="2">
    <source>
        <dbReference type="ARBA" id="ARBA00022448"/>
    </source>
</evidence>
<feature type="transmembrane region" description="Helical" evidence="6">
    <location>
        <begin position="176"/>
        <end position="191"/>
    </location>
</feature>
<dbReference type="PANTHER" id="PTHR23501">
    <property type="entry name" value="MAJOR FACILITATOR SUPERFAMILY"/>
    <property type="match status" value="1"/>
</dbReference>
<comment type="caution">
    <text evidence="8">The sequence shown here is derived from an EMBL/GenBank/DDBJ whole genome shotgun (WGS) entry which is preliminary data.</text>
</comment>
<comment type="subcellular location">
    <subcellularLocation>
        <location evidence="1">Cell inner membrane</location>
        <topology evidence="1">Multi-pass membrane protein</topology>
    </subcellularLocation>
</comment>
<proteinExistence type="predicted"/>
<dbReference type="OrthoDB" id="3453194at2"/>
<name>A0A3N0GVM4_9ACTN</name>
<keyword evidence="5 6" id="KW-0472">Membrane</keyword>
<keyword evidence="4 6" id="KW-1133">Transmembrane helix</keyword>
<dbReference type="PANTHER" id="PTHR23501:SF191">
    <property type="entry name" value="VACUOLAR BASIC AMINO ACID TRANSPORTER 4"/>
    <property type="match status" value="1"/>
</dbReference>
<dbReference type="EMBL" id="RJSF01000019">
    <property type="protein sequence ID" value="RNM16200.1"/>
    <property type="molecule type" value="Genomic_DNA"/>
</dbReference>
<feature type="transmembrane region" description="Helical" evidence="6">
    <location>
        <begin position="395"/>
        <end position="414"/>
    </location>
</feature>
<evidence type="ECO:0000256" key="1">
    <source>
        <dbReference type="ARBA" id="ARBA00004429"/>
    </source>
</evidence>
<feature type="transmembrane region" description="Helical" evidence="6">
    <location>
        <begin position="17"/>
        <end position="37"/>
    </location>
</feature>
<evidence type="ECO:0000259" key="7">
    <source>
        <dbReference type="PROSITE" id="PS50850"/>
    </source>
</evidence>
<feature type="transmembrane region" description="Helical" evidence="6">
    <location>
        <begin position="293"/>
        <end position="313"/>
    </location>
</feature>
<feature type="domain" description="Major facilitator superfamily (MFS) profile" evidence="7">
    <location>
        <begin position="18"/>
        <end position="578"/>
    </location>
</feature>
<accession>A0A3N0GVM4</accession>
<dbReference type="PROSITE" id="PS50850">
    <property type="entry name" value="MFS"/>
    <property type="match status" value="1"/>
</dbReference>
<evidence type="ECO:0000313" key="8">
    <source>
        <dbReference type="EMBL" id="RNM16200.1"/>
    </source>
</evidence>
<dbReference type="GO" id="GO:0005886">
    <property type="term" value="C:plasma membrane"/>
    <property type="evidence" value="ECO:0007669"/>
    <property type="project" value="UniProtKB-SubCell"/>
</dbReference>
<feature type="transmembrane region" description="Helical" evidence="6">
    <location>
        <begin position="211"/>
        <end position="232"/>
    </location>
</feature>
<protein>
    <submittedName>
        <fullName evidence="8">MFS transporter</fullName>
    </submittedName>
</protein>
<evidence type="ECO:0000256" key="5">
    <source>
        <dbReference type="ARBA" id="ARBA00023136"/>
    </source>
</evidence>
<evidence type="ECO:0000256" key="3">
    <source>
        <dbReference type="ARBA" id="ARBA00022692"/>
    </source>
</evidence>
<dbReference type="InterPro" id="IPR020846">
    <property type="entry name" value="MFS_dom"/>
</dbReference>
<dbReference type="RefSeq" id="WP_123222452.1">
    <property type="nucleotide sequence ID" value="NZ_RJSF01000019.1"/>
</dbReference>
<feature type="transmembrane region" description="Helical" evidence="6">
    <location>
        <begin position="360"/>
        <end position="383"/>
    </location>
</feature>
<reference evidence="8 9" key="1">
    <citation type="submission" date="2018-11" db="EMBL/GenBank/DDBJ databases">
        <authorList>
            <person name="Li F."/>
        </authorList>
    </citation>
    <scope>NUCLEOTIDE SEQUENCE [LARGE SCALE GENOMIC DNA]</scope>
    <source>
        <strain evidence="8 9">Gsoil 818</strain>
    </source>
</reference>
<organism evidence="8 9">
    <name type="scientific">Nocardioides pocheonensis</name>
    <dbReference type="NCBI Taxonomy" id="661485"/>
    <lineage>
        <taxon>Bacteria</taxon>
        <taxon>Bacillati</taxon>
        <taxon>Actinomycetota</taxon>
        <taxon>Actinomycetes</taxon>
        <taxon>Propionibacteriales</taxon>
        <taxon>Nocardioidaceae</taxon>
        <taxon>Nocardioides</taxon>
    </lineage>
</organism>
<evidence type="ECO:0000256" key="4">
    <source>
        <dbReference type="ARBA" id="ARBA00022989"/>
    </source>
</evidence>
<dbReference type="Gene3D" id="1.20.1250.20">
    <property type="entry name" value="MFS general substrate transporter like domains"/>
    <property type="match status" value="2"/>
</dbReference>
<keyword evidence="9" id="KW-1185">Reference proteome</keyword>
<keyword evidence="2" id="KW-0813">Transport</keyword>
<feature type="transmembrane region" description="Helical" evidence="6">
    <location>
        <begin position="491"/>
        <end position="517"/>
    </location>
</feature>